<dbReference type="InterPro" id="IPR001670">
    <property type="entry name" value="ADH_Fe/GldA"/>
</dbReference>
<dbReference type="GO" id="GO:0046872">
    <property type="term" value="F:metal ion binding"/>
    <property type="evidence" value="ECO:0007669"/>
    <property type="project" value="UniProtKB-KW"/>
</dbReference>
<dbReference type="Pfam" id="PF00465">
    <property type="entry name" value="Fe-ADH"/>
    <property type="match status" value="1"/>
</dbReference>
<gene>
    <name evidence="9" type="ORF">ID09_03890</name>
</gene>
<evidence type="ECO:0000256" key="2">
    <source>
        <dbReference type="ARBA" id="ARBA00023002"/>
    </source>
</evidence>
<keyword evidence="2" id="KW-0560">Oxidoreductase</keyword>
<feature type="domain" description="Alcohol dehydrogenase iron-type/glycerol dehydrogenase GldA" evidence="8">
    <location>
        <begin position="9"/>
        <end position="116"/>
    </location>
</feature>
<evidence type="ECO:0000313" key="10">
    <source>
        <dbReference type="Proteomes" id="UP000028185"/>
    </source>
</evidence>
<evidence type="ECO:0000259" key="8">
    <source>
        <dbReference type="Pfam" id="PF00465"/>
    </source>
</evidence>
<comment type="catalytic activity">
    <reaction evidence="7">
        <text>glycerol + NAD(+) = dihydroxyacetone + NADH + H(+)</text>
        <dbReference type="Rhea" id="RHEA:13769"/>
        <dbReference type="ChEBI" id="CHEBI:15378"/>
        <dbReference type="ChEBI" id="CHEBI:16016"/>
        <dbReference type="ChEBI" id="CHEBI:17754"/>
        <dbReference type="ChEBI" id="CHEBI:57540"/>
        <dbReference type="ChEBI" id="CHEBI:57945"/>
        <dbReference type="EC" id="1.1.1.6"/>
    </reaction>
</comment>
<comment type="pathway">
    <text evidence="4">Polyol metabolism; glycerol fermentation; glycerone phosphate from glycerol (oxidative route): step 1/2.</text>
</comment>
<evidence type="ECO:0000256" key="1">
    <source>
        <dbReference type="ARBA" id="ARBA00022723"/>
    </source>
</evidence>
<keyword evidence="1" id="KW-0479">Metal-binding</keyword>
<evidence type="ECO:0000256" key="7">
    <source>
        <dbReference type="ARBA" id="ARBA00049006"/>
    </source>
</evidence>
<dbReference type="PATRIC" id="fig|1214179.4.peg.745"/>
<dbReference type="AlphaFoldDB" id="A0A075SIJ9"/>
<dbReference type="GO" id="GO:0008888">
    <property type="term" value="F:glycerol dehydrogenase (NAD+) activity"/>
    <property type="evidence" value="ECO:0007669"/>
    <property type="project" value="UniProtKB-EC"/>
</dbReference>
<proteinExistence type="predicted"/>
<dbReference type="GO" id="GO:0005829">
    <property type="term" value="C:cytosol"/>
    <property type="evidence" value="ECO:0007669"/>
    <property type="project" value="TreeGrafter"/>
</dbReference>
<dbReference type="SUPFAM" id="SSF56796">
    <property type="entry name" value="Dehydroquinate synthase-like"/>
    <property type="match status" value="1"/>
</dbReference>
<dbReference type="HOGENOM" id="CLU_874134_0_0_9"/>
<sequence>MKQFSGLSRTIQGNHLLDTCAIDILKIGHRPLVLCAKQEYNTTVESFVKILTCHGLIVKIAYMEEWDQNSVEEYGEVGFRHHADHIIGIGNSSVAACTKAVADLLDLPAVLIPTSPFTTLPWVSVENKKRERPLFNESIQLIIADRKQLLTQPTSELINGVVNTLLYLAAIKAVKRNHLFSLVDDILIRDFESVLLRGSLQAIENFEARILSKEVQDVLEVLSTCVTLDLPSDAWDVIQQIESKLSERREDLLDEPLKRNVVLYLLLTYLTQESEEFQARLKWSQQLLLSANSSNLLSLEAVLKEIALEMGEDGSTRC</sequence>
<dbReference type="RefSeq" id="WP_024381756.1">
    <property type="nucleotide sequence ID" value="NZ_ALLE01000034.1"/>
</dbReference>
<dbReference type="EMBL" id="CP008921">
    <property type="protein sequence ID" value="AIG43231.1"/>
    <property type="molecule type" value="Genomic_DNA"/>
</dbReference>
<dbReference type="Gene3D" id="3.40.50.1970">
    <property type="match status" value="1"/>
</dbReference>
<accession>A0A075SIJ9</accession>
<organism evidence="9 10">
    <name type="scientific">Streptococcus suis 6407</name>
    <dbReference type="NCBI Taxonomy" id="1214179"/>
    <lineage>
        <taxon>Bacteria</taxon>
        <taxon>Bacillati</taxon>
        <taxon>Bacillota</taxon>
        <taxon>Bacilli</taxon>
        <taxon>Lactobacillales</taxon>
        <taxon>Streptococcaceae</taxon>
        <taxon>Streptococcus</taxon>
    </lineage>
</organism>
<name>A0A075SIJ9_STRSU</name>
<evidence type="ECO:0000313" key="9">
    <source>
        <dbReference type="EMBL" id="AIG43231.1"/>
    </source>
</evidence>
<dbReference type="PANTHER" id="PTHR43616">
    <property type="entry name" value="GLYCEROL DEHYDROGENASE"/>
    <property type="match status" value="1"/>
</dbReference>
<dbReference type="EC" id="1.1.1.6" evidence="5"/>
<evidence type="ECO:0000256" key="3">
    <source>
        <dbReference type="ARBA" id="ARBA00023027"/>
    </source>
</evidence>
<evidence type="ECO:0000256" key="6">
    <source>
        <dbReference type="ARBA" id="ARBA00040132"/>
    </source>
</evidence>
<dbReference type="Proteomes" id="UP000028185">
    <property type="component" value="Chromosome"/>
</dbReference>
<dbReference type="InterPro" id="IPR016205">
    <property type="entry name" value="Glycerol_DH"/>
</dbReference>
<keyword evidence="3" id="KW-0520">NAD</keyword>
<evidence type="ECO:0000256" key="4">
    <source>
        <dbReference type="ARBA" id="ARBA00037918"/>
    </source>
</evidence>
<reference evidence="9 10" key="1">
    <citation type="journal article" date="2014" name="Genome Announc.">
        <title>Whole-Genome Sequence of Streptococcus suis Serotype 4 Reference Strain 6407.</title>
        <authorList>
            <person name="Wang K."/>
            <person name="Chen J."/>
            <person name="Yao H."/>
            <person name="Lu C."/>
        </authorList>
    </citation>
    <scope>NUCLEOTIDE SEQUENCE [LARGE SCALE GENOMIC DNA]</scope>
    <source>
        <strain evidence="9">6407</strain>
    </source>
</reference>
<evidence type="ECO:0000256" key="5">
    <source>
        <dbReference type="ARBA" id="ARBA00039147"/>
    </source>
</evidence>
<protein>
    <recommendedName>
        <fullName evidence="6">Glycerol dehydrogenase</fullName>
        <ecNumber evidence="5">1.1.1.6</ecNumber>
    </recommendedName>
</protein>
<dbReference type="PANTHER" id="PTHR43616:SF5">
    <property type="entry name" value="GLYCEROL DEHYDROGENASE 1"/>
    <property type="match status" value="1"/>
</dbReference>